<evidence type="ECO:0000256" key="2">
    <source>
        <dbReference type="ARBA" id="ARBA00022980"/>
    </source>
</evidence>
<gene>
    <name evidence="4" type="ORF">CRM22_006820</name>
</gene>
<keyword evidence="3" id="KW-0687">Ribonucleoprotein</keyword>
<dbReference type="AlphaFoldDB" id="A0A4S2LQQ3"/>
<evidence type="ECO:0008006" key="6">
    <source>
        <dbReference type="Google" id="ProtNLM"/>
    </source>
</evidence>
<comment type="similarity">
    <text evidence="1">Belongs to the universal ribosomal protein uL1 family.</text>
</comment>
<evidence type="ECO:0000313" key="4">
    <source>
        <dbReference type="EMBL" id="TGZ63609.1"/>
    </source>
</evidence>
<dbReference type="Pfam" id="PF00687">
    <property type="entry name" value="Ribosomal_L1"/>
    <property type="match status" value="1"/>
</dbReference>
<proteinExistence type="inferred from homology"/>
<dbReference type="InterPro" id="IPR016095">
    <property type="entry name" value="Ribosomal_uL1_3-a/b-sand"/>
</dbReference>
<accession>A0A4S2LQQ3</accession>
<evidence type="ECO:0000256" key="3">
    <source>
        <dbReference type="ARBA" id="ARBA00023274"/>
    </source>
</evidence>
<evidence type="ECO:0000256" key="1">
    <source>
        <dbReference type="ARBA" id="ARBA00010531"/>
    </source>
</evidence>
<dbReference type="PANTHER" id="PTHR36427">
    <property type="entry name" value="54S RIBOSOMAL PROTEIN L1, MITOCHONDRIAL"/>
    <property type="match status" value="1"/>
</dbReference>
<dbReference type="Gene3D" id="3.30.190.20">
    <property type="match status" value="1"/>
</dbReference>
<dbReference type="SUPFAM" id="SSF56808">
    <property type="entry name" value="Ribosomal protein L1"/>
    <property type="match status" value="1"/>
</dbReference>
<dbReference type="STRING" id="147828.A0A4S2LQQ3"/>
<reference evidence="4 5" key="1">
    <citation type="journal article" date="2019" name="BMC Genomics">
        <title>New insights from Opisthorchis felineus genome: update on genomics of the epidemiologically important liver flukes.</title>
        <authorList>
            <person name="Ershov N.I."/>
            <person name="Mordvinov V.A."/>
            <person name="Prokhortchouk E.B."/>
            <person name="Pakharukova M.Y."/>
            <person name="Gunbin K.V."/>
            <person name="Ustyantsev K."/>
            <person name="Genaev M.A."/>
            <person name="Blinov A.G."/>
            <person name="Mazur A."/>
            <person name="Boulygina E."/>
            <person name="Tsygankova S."/>
            <person name="Khrameeva E."/>
            <person name="Chekanov N."/>
            <person name="Fan G."/>
            <person name="Xiao A."/>
            <person name="Zhang H."/>
            <person name="Xu X."/>
            <person name="Yang H."/>
            <person name="Solovyev V."/>
            <person name="Lee S.M."/>
            <person name="Liu X."/>
            <person name="Afonnikov D.A."/>
            <person name="Skryabin K.G."/>
        </authorList>
    </citation>
    <scope>NUCLEOTIDE SEQUENCE [LARGE SCALE GENOMIC DNA]</scope>
    <source>
        <strain evidence="4">AK-0245</strain>
        <tissue evidence="4">Whole organism</tissue>
    </source>
</reference>
<dbReference type="EMBL" id="SJOL01007113">
    <property type="protein sequence ID" value="TGZ63609.1"/>
    <property type="molecule type" value="Genomic_DNA"/>
</dbReference>
<keyword evidence="2" id="KW-0689">Ribosomal protein</keyword>
<evidence type="ECO:0000313" key="5">
    <source>
        <dbReference type="Proteomes" id="UP000308267"/>
    </source>
</evidence>
<dbReference type="PANTHER" id="PTHR36427:SF3">
    <property type="entry name" value="LARGE RIBOSOMAL SUBUNIT PROTEIN UL1M"/>
    <property type="match status" value="1"/>
</dbReference>
<dbReference type="GO" id="GO:1990904">
    <property type="term" value="C:ribonucleoprotein complex"/>
    <property type="evidence" value="ECO:0007669"/>
    <property type="project" value="UniProtKB-KW"/>
</dbReference>
<organism evidence="4 5">
    <name type="scientific">Opisthorchis felineus</name>
    <dbReference type="NCBI Taxonomy" id="147828"/>
    <lineage>
        <taxon>Eukaryota</taxon>
        <taxon>Metazoa</taxon>
        <taxon>Spiralia</taxon>
        <taxon>Lophotrochozoa</taxon>
        <taxon>Platyhelminthes</taxon>
        <taxon>Trematoda</taxon>
        <taxon>Digenea</taxon>
        <taxon>Opisthorchiida</taxon>
        <taxon>Opisthorchiata</taxon>
        <taxon>Opisthorchiidae</taxon>
        <taxon>Opisthorchis</taxon>
    </lineage>
</organism>
<comment type="caution">
    <text evidence="4">The sequence shown here is derived from an EMBL/GenBank/DDBJ whole genome shotgun (WGS) entry which is preliminary data.</text>
</comment>
<dbReference type="Proteomes" id="UP000308267">
    <property type="component" value="Unassembled WGS sequence"/>
</dbReference>
<dbReference type="InterPro" id="IPR023674">
    <property type="entry name" value="Ribosomal_uL1-like"/>
</dbReference>
<name>A0A4S2LQQ3_OPIFE</name>
<dbReference type="OrthoDB" id="1747252at2759"/>
<protein>
    <recommendedName>
        <fullName evidence="6">50S ribosomal protein L1</fullName>
    </recommendedName>
</protein>
<dbReference type="GO" id="GO:0005840">
    <property type="term" value="C:ribosome"/>
    <property type="evidence" value="ECO:0007669"/>
    <property type="project" value="UniProtKB-KW"/>
</dbReference>
<dbReference type="Gene3D" id="3.40.50.790">
    <property type="match status" value="1"/>
</dbReference>
<dbReference type="InterPro" id="IPR028364">
    <property type="entry name" value="Ribosomal_uL1/biogenesis"/>
</dbReference>
<sequence length="357" mass="39721">MSLHAACRLPFLHPTAYRSLTTSSRCLKGNTRKPRLTASGMGVISEKSKEKRDSARQLLATTNRTKWEDTNRKIAALTGKLPTTNVYLAANFEQRQFLLAEAAECLREAAQPEMFNCLQNPLRAKFTLNMRTKKKTKFLQKFEGHVVLPHLLDFLPKSRVIALCKDADDAALAVEAGAVHAGGTELFTRLENGSVHWEEYDTVVAHTDWEPTLKKLRHVLKDRLPTMRNGRIGSDVLTLVTTHSVGISMESTALEGVPEIAFLDVIIGQLAWDTTRLETNMQAYFDTIQSNKSSRVSGNAVLSVELYCPPTGERFPIDLTPYLPVSGSAEISTADDENLEEEMVLTQNDEFNQALTA</sequence>
<keyword evidence="5" id="KW-1185">Reference proteome</keyword>